<dbReference type="Gene3D" id="3.10.490.20">
    <property type="match status" value="1"/>
</dbReference>
<name>A0A7S3EQI1_9EUKA</name>
<dbReference type="GO" id="GO:0007018">
    <property type="term" value="P:microtubule-based movement"/>
    <property type="evidence" value="ECO:0007669"/>
    <property type="project" value="InterPro"/>
</dbReference>
<dbReference type="InterPro" id="IPR043160">
    <property type="entry name" value="Dynein_C_barrel"/>
</dbReference>
<feature type="domain" description="Dynein heavy chain AAA lid" evidence="2">
    <location>
        <begin position="119"/>
        <end position="257"/>
    </location>
</feature>
<dbReference type="Gene3D" id="1.20.1270.280">
    <property type="match status" value="1"/>
</dbReference>
<dbReference type="InterPro" id="IPR041228">
    <property type="entry name" value="Dynein_C"/>
</dbReference>
<dbReference type="PANTHER" id="PTHR22878">
    <property type="entry name" value="DYNEIN HEAVY CHAIN 6, AXONEMAL-LIKE-RELATED"/>
    <property type="match status" value="1"/>
</dbReference>
<feature type="domain" description="Dynein heavy chain region D6 P-loop" evidence="1">
    <location>
        <begin position="3"/>
        <end position="87"/>
    </location>
</feature>
<dbReference type="Pfam" id="PF18199">
    <property type="entry name" value="Dynein_C"/>
    <property type="match status" value="1"/>
</dbReference>
<dbReference type="InterPro" id="IPR026983">
    <property type="entry name" value="DHC"/>
</dbReference>
<dbReference type="GO" id="GO:0045505">
    <property type="term" value="F:dynein intermediate chain binding"/>
    <property type="evidence" value="ECO:0007669"/>
    <property type="project" value="InterPro"/>
</dbReference>
<dbReference type="FunFam" id="1.20.1270.280:FF:000001">
    <property type="entry name" value="dynein heavy chain 7, axonemal"/>
    <property type="match status" value="1"/>
</dbReference>
<dbReference type="FunFam" id="1.10.8.720:FF:000001">
    <property type="entry name" value="dynein heavy chain 7, axonemal"/>
    <property type="match status" value="1"/>
</dbReference>
<dbReference type="Gene3D" id="3.40.50.300">
    <property type="entry name" value="P-loop containing nucleotide triphosphate hydrolases"/>
    <property type="match status" value="1"/>
</dbReference>
<dbReference type="InterPro" id="IPR004273">
    <property type="entry name" value="Dynein_heavy_D6_P-loop"/>
</dbReference>
<organism evidence="4">
    <name type="scientific">Haptolina ericina</name>
    <dbReference type="NCBI Taxonomy" id="156174"/>
    <lineage>
        <taxon>Eukaryota</taxon>
        <taxon>Haptista</taxon>
        <taxon>Haptophyta</taxon>
        <taxon>Prymnesiophyceae</taxon>
        <taxon>Prymnesiales</taxon>
        <taxon>Prymnesiaceae</taxon>
        <taxon>Haptolina</taxon>
    </lineage>
</organism>
<dbReference type="GO" id="GO:0008569">
    <property type="term" value="F:minus-end-directed microtubule motor activity"/>
    <property type="evidence" value="ECO:0007669"/>
    <property type="project" value="InterPro"/>
</dbReference>
<dbReference type="AlphaFoldDB" id="A0A7S3EQI1"/>
<dbReference type="GO" id="GO:0051959">
    <property type="term" value="F:dynein light intermediate chain binding"/>
    <property type="evidence" value="ECO:0007669"/>
    <property type="project" value="InterPro"/>
</dbReference>
<dbReference type="InterPro" id="IPR027417">
    <property type="entry name" value="P-loop_NTPase"/>
</dbReference>
<evidence type="ECO:0000259" key="2">
    <source>
        <dbReference type="Pfam" id="PF18198"/>
    </source>
</evidence>
<evidence type="ECO:0000259" key="3">
    <source>
        <dbReference type="Pfam" id="PF18199"/>
    </source>
</evidence>
<proteinExistence type="predicted"/>
<feature type="domain" description="Dynein heavy chain C-terminal" evidence="3">
    <location>
        <begin position="263"/>
        <end position="563"/>
    </location>
</feature>
<dbReference type="FunFam" id="3.10.490.20:FF:000001">
    <property type="entry name" value="dynein heavy chain 7, axonemal"/>
    <property type="match status" value="1"/>
</dbReference>
<protein>
    <recommendedName>
        <fullName evidence="5">Dynein heavy chain C-terminal domain-containing protein</fullName>
    </recommendedName>
</protein>
<accession>A0A7S3EQI1</accession>
<dbReference type="InterPro" id="IPR041658">
    <property type="entry name" value="AAA_lid_11"/>
</dbReference>
<evidence type="ECO:0008006" key="5">
    <source>
        <dbReference type="Google" id="ProtNLM"/>
    </source>
</evidence>
<dbReference type="EMBL" id="HBHX01004173">
    <property type="protein sequence ID" value="CAE0100834.1"/>
    <property type="molecule type" value="Transcribed_RNA"/>
</dbReference>
<gene>
    <name evidence="4" type="ORF">HERI1096_LOCUS2295</name>
</gene>
<dbReference type="Gene3D" id="1.10.8.720">
    <property type="entry name" value="Region D6 of dynein motor"/>
    <property type="match status" value="1"/>
</dbReference>
<dbReference type="PANTHER" id="PTHR22878:SF73">
    <property type="entry name" value="DYNEIN AXONEMAL HEAVY CHAIN 1"/>
    <property type="match status" value="1"/>
</dbReference>
<dbReference type="GO" id="GO:0030286">
    <property type="term" value="C:dynein complex"/>
    <property type="evidence" value="ECO:0007669"/>
    <property type="project" value="InterPro"/>
</dbReference>
<evidence type="ECO:0000259" key="1">
    <source>
        <dbReference type="Pfam" id="PF03028"/>
    </source>
</evidence>
<dbReference type="FunFam" id="3.40.50.300:FF:000320">
    <property type="entry name" value="Dynein, axonemal, heavy chain 5"/>
    <property type="match status" value="1"/>
</dbReference>
<evidence type="ECO:0000313" key="4">
    <source>
        <dbReference type="EMBL" id="CAE0100834.1"/>
    </source>
</evidence>
<reference evidence="4" key="1">
    <citation type="submission" date="2021-01" db="EMBL/GenBank/DDBJ databases">
        <authorList>
            <person name="Corre E."/>
            <person name="Pelletier E."/>
            <person name="Niang G."/>
            <person name="Scheremetjew M."/>
            <person name="Finn R."/>
            <person name="Kale V."/>
            <person name="Holt S."/>
            <person name="Cochrane G."/>
            <person name="Meng A."/>
            <person name="Brown T."/>
            <person name="Cohen L."/>
        </authorList>
    </citation>
    <scope>NUCLEOTIDE SEQUENCE</scope>
    <source>
        <strain evidence="4">CCMP281</strain>
    </source>
</reference>
<dbReference type="InterPro" id="IPR042219">
    <property type="entry name" value="AAA_lid_11_sf"/>
</dbReference>
<dbReference type="Pfam" id="PF03028">
    <property type="entry name" value="Dynein_heavy"/>
    <property type="match status" value="1"/>
</dbReference>
<dbReference type="Pfam" id="PF18198">
    <property type="entry name" value="AAA_lid_11"/>
    <property type="match status" value="1"/>
</dbReference>
<sequence length="569" mass="64300">MADRLEYISLGQGQGPKAEKMIKEGKEGGRWVLLMNCHLYVSWMPTLEKEVEDTDPNKVDPSYRLWLTSMPSPKFPVSVLQNGVKMTNEPPKGLRANLRTAIGVLPPETFEATNKPDAWRKIMFGLLLFNAVILERRKFGPLGWNIPYQFTDSDRDVSVAQTEQLVNDYDVIPYTVITNITSEVNFGGRVTDKWDRRLIACQLLDFVNQGVEAVDYKFSPSGYYKSIAAVDKEGYLEYLESRPVNASPEVFGLHENADITCAQNDTNVMFATILSLQPRAASGGGKSRDELIDDSAADILTKVPQPFNLEHVCDIYPTDYGESMNTVLQQECSRYNKVLRTMLSSLQNLRKATKGEVVMTAELELMGQQLFINQVPDMWANVAYPSLKPLATWVPDLLERIKFIQTWFDEGKPNCFWISGFYFPQAFLTGVMQNHARKYQLPIDTITYGYTMRDDIRAEDAAAPEDGALVHGMFIEGARWDDQLHRLGESRPKELYTTLPCVHLLPIANRKVAKEGFYECPIYKTLARFGVLSTTGHSTNFVMTIEIPTDKPQAHWIKRGVAGIAALNF</sequence>